<accession>W8W091</accession>
<proteinExistence type="predicted"/>
<evidence type="ECO:0000313" key="4">
    <source>
        <dbReference type="Proteomes" id="UP000031760"/>
    </source>
</evidence>
<evidence type="ECO:0000313" key="3">
    <source>
        <dbReference type="EMBL" id="BAO55916.1"/>
    </source>
</evidence>
<name>W8W091_9FLAO</name>
<feature type="compositionally biased region" description="Basic and acidic residues" evidence="1">
    <location>
        <begin position="34"/>
        <end position="57"/>
    </location>
</feature>
<dbReference type="STRING" id="1454201.NMS_1907"/>
<keyword evidence="2" id="KW-1133">Transmembrane helix</keyword>
<keyword evidence="2" id="KW-0472">Membrane</keyword>
<evidence type="ECO:0000256" key="2">
    <source>
        <dbReference type="SAM" id="Phobius"/>
    </source>
</evidence>
<keyword evidence="4" id="KW-1185">Reference proteome</keyword>
<keyword evidence="2" id="KW-0812">Transmembrane</keyword>
<gene>
    <name evidence="3" type="ORF">NMS_1907</name>
</gene>
<dbReference type="Proteomes" id="UP000031760">
    <property type="component" value="Chromosome"/>
</dbReference>
<evidence type="ECO:0000256" key="1">
    <source>
        <dbReference type="SAM" id="MobiDB-lite"/>
    </source>
</evidence>
<dbReference type="AlphaFoldDB" id="W8W091"/>
<protein>
    <submittedName>
        <fullName evidence="3">Uncharacterized protein</fullName>
    </submittedName>
</protein>
<organism evidence="3 4">
    <name type="scientific">Nonlabens marinus S1-08</name>
    <dbReference type="NCBI Taxonomy" id="1454201"/>
    <lineage>
        <taxon>Bacteria</taxon>
        <taxon>Pseudomonadati</taxon>
        <taxon>Bacteroidota</taxon>
        <taxon>Flavobacteriia</taxon>
        <taxon>Flavobacteriales</taxon>
        <taxon>Flavobacteriaceae</taxon>
        <taxon>Nonlabens</taxon>
    </lineage>
</organism>
<dbReference type="KEGG" id="nmf:NMS_1907"/>
<sequence length="57" mass="6487">MNFKPFVRILIPSISLFLAFMLLAFQHMQNNGESNEKQNENELAKIEASTDKDTQGS</sequence>
<feature type="region of interest" description="Disordered" evidence="1">
    <location>
        <begin position="32"/>
        <end position="57"/>
    </location>
</feature>
<feature type="transmembrane region" description="Helical" evidence="2">
    <location>
        <begin position="6"/>
        <end position="25"/>
    </location>
</feature>
<dbReference type="EMBL" id="AP014548">
    <property type="protein sequence ID" value="BAO55916.1"/>
    <property type="molecule type" value="Genomic_DNA"/>
</dbReference>
<dbReference type="HOGENOM" id="CLU_2992214_0_0_10"/>
<reference evidence="3 4" key="1">
    <citation type="journal article" date="2014" name="Proc. Natl. Acad. Sci. U.S.A.">
        <title>Functional characterization of flavobacteria rhodopsins reveals a unique class of light-driven chloride pump in bacteria.</title>
        <authorList>
            <person name="Yoshizawa S."/>
            <person name="Kumagai Y."/>
            <person name="Kim H."/>
            <person name="Ogura Y."/>
            <person name="Hayashi T."/>
            <person name="Iwasaki W."/>
            <person name="DeLong E.F."/>
            <person name="Kogure K."/>
        </authorList>
    </citation>
    <scope>NUCLEOTIDE SEQUENCE [LARGE SCALE GENOMIC DNA]</scope>
    <source>
        <strain evidence="3 4">S1-08</strain>
    </source>
</reference>